<dbReference type="InterPro" id="IPR051173">
    <property type="entry name" value="Ca_channel_alpha-2/delta"/>
</dbReference>
<feature type="coiled-coil region" evidence="1">
    <location>
        <begin position="303"/>
        <end position="330"/>
    </location>
</feature>
<keyword evidence="2" id="KW-1133">Transmembrane helix</keyword>
<dbReference type="Proteomes" id="UP001530293">
    <property type="component" value="Unassembled WGS sequence"/>
</dbReference>
<dbReference type="InterPro" id="IPR036465">
    <property type="entry name" value="vWFA_dom_sf"/>
</dbReference>
<feature type="signal peptide" evidence="3">
    <location>
        <begin position="1"/>
        <end position="18"/>
    </location>
</feature>
<organism evidence="5 6">
    <name type="scientific">Discostella pseudostelligera</name>
    <dbReference type="NCBI Taxonomy" id="259834"/>
    <lineage>
        <taxon>Eukaryota</taxon>
        <taxon>Sar</taxon>
        <taxon>Stramenopiles</taxon>
        <taxon>Ochrophyta</taxon>
        <taxon>Bacillariophyta</taxon>
        <taxon>Coscinodiscophyceae</taxon>
        <taxon>Thalassiosirophycidae</taxon>
        <taxon>Stephanodiscales</taxon>
        <taxon>Stephanodiscaceae</taxon>
        <taxon>Discostella</taxon>
    </lineage>
</organism>
<evidence type="ECO:0000313" key="5">
    <source>
        <dbReference type="EMBL" id="KAL3760789.1"/>
    </source>
</evidence>
<dbReference type="Pfam" id="PF13519">
    <property type="entry name" value="VWA_2"/>
    <property type="match status" value="1"/>
</dbReference>
<feature type="chain" id="PRO_5044841757" description="VWFA domain-containing protein" evidence="3">
    <location>
        <begin position="19"/>
        <end position="733"/>
    </location>
</feature>
<keyword evidence="1" id="KW-0175">Coiled coil</keyword>
<evidence type="ECO:0000256" key="3">
    <source>
        <dbReference type="SAM" id="SignalP"/>
    </source>
</evidence>
<dbReference type="PANTHER" id="PTHR10166:SF37">
    <property type="entry name" value="STOLID, ISOFORM H"/>
    <property type="match status" value="1"/>
</dbReference>
<accession>A0ABD3M9T9</accession>
<dbReference type="PROSITE" id="PS50234">
    <property type="entry name" value="VWFA"/>
    <property type="match status" value="1"/>
</dbReference>
<evidence type="ECO:0000256" key="2">
    <source>
        <dbReference type="SAM" id="Phobius"/>
    </source>
</evidence>
<dbReference type="PANTHER" id="PTHR10166">
    <property type="entry name" value="VOLTAGE-DEPENDENT CALCIUM CHANNEL SUBUNIT ALPHA-2/DELTA-RELATED"/>
    <property type="match status" value="1"/>
</dbReference>
<dbReference type="Gene3D" id="3.40.50.410">
    <property type="entry name" value="von Willebrand factor, type A domain"/>
    <property type="match status" value="1"/>
</dbReference>
<sequence length="733" mass="80528">MTIMIKNSLLALFVLAFATPHSQLLANADAGLDEAIVRSILGDMEDEVKKFRDEIERAFMLRCDSDTLSDCGSNNYNDCSSAFPNPTCSKISTSDCGCGCELSGSTLYLVFLYAGLLSLLIVVTPSLNEYYYRSVNIDTTISKVTVPRALLPSDLDPDQLQTASPVDHEVIQTACYTRLVEPYMVDSYRRSEEYWKEYGGKPGSIYFGAHNGLFRMVPAKHQPTCWDFDHRFRPWCVAASSGPKDVVLVLDISASMAPSAEQSLRLKKAKEAATTVIDTLTVSDKVAIVVFNGNASVLTLASNDNKEQLIVASNENKEQLKEKINLLEADGATNFYDAFDVTFRVLSDSFRDEAYAAKGSGCNVAVIFLTDGAIAEYKQGEELEAETERVITLVKNRTAGIETDYSRKTTVFGYSLGDESDTDVMKQIACQTNGIWTHITDDEADNLISEMGAYYQLFAAGLGASENNKDFVAWVEPYTFKSDGKLGTTVSVPVFDRSVTPYVRVGVVGIDVYMEPLQAIMKDRNVTEWMKNDFIVKPAEECPTIEPTQCQLDALRSSRGGINATCGFCSNYEGLSHTPCSTQTESVYSNGLWKYDDLAGNDDNTCCECNGASELEEPDDDRPREPNPNRTIVIAVAVTVAVVVVVATAALVYRNRTGDVVPPVDATETPTIKELGDVVPPVDATETPTIEELRAQFDAIKAGSPPKPKVNVNVNLKLKFRPRERNNGVYVPY</sequence>
<evidence type="ECO:0000259" key="4">
    <source>
        <dbReference type="PROSITE" id="PS50234"/>
    </source>
</evidence>
<name>A0ABD3M9T9_9STRA</name>
<dbReference type="SMART" id="SM00327">
    <property type="entry name" value="VWA"/>
    <property type="match status" value="1"/>
</dbReference>
<dbReference type="CDD" id="cd18773">
    <property type="entry name" value="PDC1_HK_sensor"/>
    <property type="match status" value="1"/>
</dbReference>
<keyword evidence="2" id="KW-0812">Transmembrane</keyword>
<keyword evidence="3" id="KW-0732">Signal</keyword>
<dbReference type="SUPFAM" id="SSF53300">
    <property type="entry name" value="vWA-like"/>
    <property type="match status" value="1"/>
</dbReference>
<evidence type="ECO:0000313" key="6">
    <source>
        <dbReference type="Proteomes" id="UP001530293"/>
    </source>
</evidence>
<dbReference type="AlphaFoldDB" id="A0ABD3M9T9"/>
<reference evidence="5 6" key="1">
    <citation type="submission" date="2024-10" db="EMBL/GenBank/DDBJ databases">
        <title>Updated reference genomes for cyclostephanoid diatoms.</title>
        <authorList>
            <person name="Roberts W.R."/>
            <person name="Alverson A.J."/>
        </authorList>
    </citation>
    <scope>NUCLEOTIDE SEQUENCE [LARGE SCALE GENOMIC DNA]</scope>
    <source>
        <strain evidence="5 6">AJA232-27</strain>
    </source>
</reference>
<feature type="domain" description="VWFA" evidence="4">
    <location>
        <begin position="245"/>
        <end position="457"/>
    </location>
</feature>
<keyword evidence="2" id="KW-0472">Membrane</keyword>
<keyword evidence="6" id="KW-1185">Reference proteome</keyword>
<evidence type="ECO:0000256" key="1">
    <source>
        <dbReference type="SAM" id="Coils"/>
    </source>
</evidence>
<proteinExistence type="predicted"/>
<dbReference type="InterPro" id="IPR002035">
    <property type="entry name" value="VWF_A"/>
</dbReference>
<comment type="caution">
    <text evidence="5">The sequence shown here is derived from an EMBL/GenBank/DDBJ whole genome shotgun (WGS) entry which is preliminary data.</text>
</comment>
<gene>
    <name evidence="5" type="ORF">ACHAWU_007855</name>
</gene>
<protein>
    <recommendedName>
        <fullName evidence="4">VWFA domain-containing protein</fullName>
    </recommendedName>
</protein>
<dbReference type="EMBL" id="JALLBG020000171">
    <property type="protein sequence ID" value="KAL3760789.1"/>
    <property type="molecule type" value="Genomic_DNA"/>
</dbReference>
<feature type="transmembrane region" description="Helical" evidence="2">
    <location>
        <begin position="632"/>
        <end position="653"/>
    </location>
</feature>